<dbReference type="RefSeq" id="WP_263125814.1">
    <property type="nucleotide sequence ID" value="NZ_CP106753.1"/>
</dbReference>
<evidence type="ECO:0000313" key="2">
    <source>
        <dbReference type="Proteomes" id="UP001061302"/>
    </source>
</evidence>
<gene>
    <name evidence="1" type="ORF">N8I74_04870</name>
</gene>
<name>A0ABY6DPQ5_9NEIS</name>
<reference evidence="1" key="1">
    <citation type="submission" date="2022-10" db="EMBL/GenBank/DDBJ databases">
        <title>Chitiniphilus purpureus sp. nov., a novel chitin-degrading bacterium isolated from crawfish pond sediment.</title>
        <authorList>
            <person name="Li K."/>
        </authorList>
    </citation>
    <scope>NUCLEOTIDE SEQUENCE</scope>
    <source>
        <strain evidence="1">CD1</strain>
    </source>
</reference>
<protein>
    <submittedName>
        <fullName evidence="1">Uncharacterized protein</fullName>
    </submittedName>
</protein>
<keyword evidence="2" id="KW-1185">Reference proteome</keyword>
<evidence type="ECO:0000313" key="1">
    <source>
        <dbReference type="EMBL" id="UXY16355.1"/>
    </source>
</evidence>
<dbReference type="Proteomes" id="UP001061302">
    <property type="component" value="Chromosome"/>
</dbReference>
<accession>A0ABY6DPQ5</accession>
<sequence>MLSMHTALDTTHEGQLAPRNAKLVLQERKANEDNLGWLARALTKQKPKASECVLLLAGGSDRLSRRVRNAQSRLRQDLAPSWWSDVAVLIGTKAHADAQLVQISLDPRQGFGFPAERNGVQHEDLGHYGPSEKYPNLALLVVPAEAAAVLAAIGRLEKQRLQLDLPAMLLPWLAFGWGVGAAENPLLAGVGHPGAVLVESAFAQADFDLTPGLESRASCPEAIWQSATWWQQYHQARIKRQIRGAYVADESL</sequence>
<organism evidence="1 2">
    <name type="scientific">Chitiniphilus purpureus</name>
    <dbReference type="NCBI Taxonomy" id="2981137"/>
    <lineage>
        <taxon>Bacteria</taxon>
        <taxon>Pseudomonadati</taxon>
        <taxon>Pseudomonadota</taxon>
        <taxon>Betaproteobacteria</taxon>
        <taxon>Neisseriales</taxon>
        <taxon>Chitinibacteraceae</taxon>
        <taxon>Chitiniphilus</taxon>
    </lineage>
</organism>
<proteinExistence type="predicted"/>
<dbReference type="EMBL" id="CP106753">
    <property type="protein sequence ID" value="UXY16355.1"/>
    <property type="molecule type" value="Genomic_DNA"/>
</dbReference>